<keyword evidence="4" id="KW-1185">Reference proteome</keyword>
<sequence length="362" mass="38616">MKFRPYAATVAAFATAAISLTVIAPAQAAPTDPVTNLAVSQSQVGQEWVVNASWTANDTATTYKVLITDDEAATSVVKSKDFAANAGAPATADLATADLVSGGEYWLAVRAKSGETLGAVESVPFTAITLDSTGPTGTYTVNRTSAFMTIDFDAQSFDEIEAAAFTVTQTSLSDNTPGGSITRTIQAGDGSPPTTWTKPTYKLKYHRPGTFTPKVRLTDQFGNVTTVNLPALTVKRDVTNPRVRITTPANPTKVASWRRIKGTATDAETGVSGAMAFVVQKRGGVWYAYDFHKRKWLKGYSGLTKTLRKSKARPASMRVNAAGAWQTPAIRGLRKGKLHVEAAAFDNGFNLGEAPKVNRTLR</sequence>
<organism evidence="3 4">
    <name type="scientific">Nocardioides marmoriginsengisoli</name>
    <dbReference type="NCBI Taxonomy" id="661483"/>
    <lineage>
        <taxon>Bacteria</taxon>
        <taxon>Bacillati</taxon>
        <taxon>Actinomycetota</taxon>
        <taxon>Actinomycetes</taxon>
        <taxon>Propionibacteriales</taxon>
        <taxon>Nocardioidaceae</taxon>
        <taxon>Nocardioides</taxon>
    </lineage>
</organism>
<reference evidence="3 4" key="1">
    <citation type="submission" date="2018-11" db="EMBL/GenBank/DDBJ databases">
        <authorList>
            <person name="Li F."/>
        </authorList>
    </citation>
    <scope>NUCLEOTIDE SEQUENCE [LARGE SCALE GENOMIC DNA]</scope>
    <source>
        <strain evidence="3 4">Gsoil 097</strain>
    </source>
</reference>
<dbReference type="SUPFAM" id="SSF49299">
    <property type="entry name" value="PKD domain"/>
    <property type="match status" value="1"/>
</dbReference>
<dbReference type="Pfam" id="PF00801">
    <property type="entry name" value="PKD"/>
    <property type="match status" value="1"/>
</dbReference>
<dbReference type="Proteomes" id="UP000267128">
    <property type="component" value="Unassembled WGS sequence"/>
</dbReference>
<gene>
    <name evidence="3" type="ORF">EFK50_00835</name>
</gene>
<feature type="domain" description="PKD" evidence="2">
    <location>
        <begin position="163"/>
        <end position="226"/>
    </location>
</feature>
<dbReference type="EMBL" id="RJSE01000001">
    <property type="protein sequence ID" value="RNL66204.1"/>
    <property type="molecule type" value="Genomic_DNA"/>
</dbReference>
<protein>
    <submittedName>
        <fullName evidence="3">PKD domain-containing protein</fullName>
    </submittedName>
</protein>
<proteinExistence type="predicted"/>
<dbReference type="RefSeq" id="WP_123225649.1">
    <property type="nucleotide sequence ID" value="NZ_RJSE01000001.1"/>
</dbReference>
<evidence type="ECO:0000259" key="2">
    <source>
        <dbReference type="Pfam" id="PF00801"/>
    </source>
</evidence>
<evidence type="ECO:0000256" key="1">
    <source>
        <dbReference type="SAM" id="SignalP"/>
    </source>
</evidence>
<dbReference type="InterPro" id="IPR013783">
    <property type="entry name" value="Ig-like_fold"/>
</dbReference>
<accession>A0A3N0CRV3</accession>
<dbReference type="AlphaFoldDB" id="A0A3N0CRV3"/>
<feature type="signal peptide" evidence="1">
    <location>
        <begin position="1"/>
        <end position="28"/>
    </location>
</feature>
<evidence type="ECO:0000313" key="4">
    <source>
        <dbReference type="Proteomes" id="UP000267128"/>
    </source>
</evidence>
<dbReference type="InterPro" id="IPR000601">
    <property type="entry name" value="PKD_dom"/>
</dbReference>
<keyword evidence="1" id="KW-0732">Signal</keyword>
<comment type="caution">
    <text evidence="3">The sequence shown here is derived from an EMBL/GenBank/DDBJ whole genome shotgun (WGS) entry which is preliminary data.</text>
</comment>
<dbReference type="Gene3D" id="2.60.40.10">
    <property type="entry name" value="Immunoglobulins"/>
    <property type="match status" value="1"/>
</dbReference>
<dbReference type="GO" id="GO:0005975">
    <property type="term" value="P:carbohydrate metabolic process"/>
    <property type="evidence" value="ECO:0007669"/>
    <property type="project" value="UniProtKB-ARBA"/>
</dbReference>
<feature type="chain" id="PRO_5018123825" evidence="1">
    <location>
        <begin position="29"/>
        <end position="362"/>
    </location>
</feature>
<evidence type="ECO:0000313" key="3">
    <source>
        <dbReference type="EMBL" id="RNL66204.1"/>
    </source>
</evidence>
<dbReference type="InterPro" id="IPR035986">
    <property type="entry name" value="PKD_dom_sf"/>
</dbReference>
<name>A0A3N0CRV3_9ACTN</name>
<dbReference type="OrthoDB" id="3784043at2"/>